<sequence>MLPIYAKNKGRKTFPITEKINTFKLMNFVKALQDITRYKFHCQVYTKNMGNSWSFRYTAQNKILITISFHDDAQEDCSYIYIQDFNFPKSCIEKQMDQKILKLFLQHFQNLDFDMLRFRLLGEETRTLSQHFAFRRTSLDEAYMSLKTVFIPLHTNNVS</sequence>
<dbReference type="KEGG" id="gfe:Gferi_02130"/>
<gene>
    <name evidence="1" type="ORF">Gferi_02130</name>
</gene>
<name>A0A1D8GC43_9FIRM</name>
<evidence type="ECO:0000313" key="1">
    <source>
        <dbReference type="EMBL" id="AOT68494.1"/>
    </source>
</evidence>
<dbReference type="RefSeq" id="WP_069974070.1">
    <property type="nucleotide sequence ID" value="NZ_CP017269.1"/>
</dbReference>
<keyword evidence="2" id="KW-1185">Reference proteome</keyword>
<dbReference type="Proteomes" id="UP000095743">
    <property type="component" value="Chromosome"/>
</dbReference>
<protein>
    <submittedName>
        <fullName evidence="1">Uncharacterized protein</fullName>
    </submittedName>
</protein>
<proteinExistence type="predicted"/>
<reference evidence="1 2" key="1">
    <citation type="submission" date="2016-09" db="EMBL/GenBank/DDBJ databases">
        <title>Genomic analysis reveals versatility of anaerobic energy metabolism of Geosporobacter ferrireducens IRF9 of phylum Firmicutes.</title>
        <authorList>
            <person name="Kim S.-J."/>
        </authorList>
    </citation>
    <scope>NUCLEOTIDE SEQUENCE [LARGE SCALE GENOMIC DNA]</scope>
    <source>
        <strain evidence="1 2">IRF9</strain>
    </source>
</reference>
<dbReference type="EMBL" id="CP017269">
    <property type="protein sequence ID" value="AOT68494.1"/>
    <property type="molecule type" value="Genomic_DNA"/>
</dbReference>
<evidence type="ECO:0000313" key="2">
    <source>
        <dbReference type="Proteomes" id="UP000095743"/>
    </source>
</evidence>
<organism evidence="1 2">
    <name type="scientific">Geosporobacter ferrireducens</name>
    <dbReference type="NCBI Taxonomy" id="1424294"/>
    <lineage>
        <taxon>Bacteria</taxon>
        <taxon>Bacillati</taxon>
        <taxon>Bacillota</taxon>
        <taxon>Clostridia</taxon>
        <taxon>Peptostreptococcales</taxon>
        <taxon>Thermotaleaceae</taxon>
        <taxon>Geosporobacter</taxon>
    </lineage>
</organism>
<dbReference type="AlphaFoldDB" id="A0A1D8GC43"/>
<dbReference type="OrthoDB" id="1953106at2"/>
<accession>A0A1D8GC43</accession>